<reference evidence="10" key="2">
    <citation type="submission" date="2016-01" db="EMBL/GenBank/DDBJ databases">
        <title>Complete genome sequence of Agromyces aureus AR33T and comparison with related organisms.</title>
        <authorList>
            <person name="Corretto E."/>
            <person name="Antonielli L."/>
            <person name="Sessitsch A."/>
            <person name="Brader G."/>
        </authorList>
    </citation>
    <scope>NUCLEOTIDE SEQUENCE [LARGE SCALE GENOMIC DNA]</scope>
    <source>
        <strain evidence="10">AR33</strain>
    </source>
</reference>
<dbReference type="PANTHER" id="PTHR11910">
    <property type="entry name" value="ATP SYNTHASE DELTA CHAIN"/>
    <property type="match status" value="1"/>
</dbReference>
<comment type="subcellular location">
    <subcellularLocation>
        <location evidence="8">Cell membrane</location>
        <topology evidence="8">Peripheral membrane protein</topology>
    </subcellularLocation>
    <subcellularLocation>
        <location evidence="1">Membrane</location>
    </subcellularLocation>
</comment>
<evidence type="ECO:0000256" key="1">
    <source>
        <dbReference type="ARBA" id="ARBA00004370"/>
    </source>
</evidence>
<protein>
    <recommendedName>
        <fullName evidence="8">ATP synthase subunit delta</fullName>
    </recommendedName>
    <alternativeName>
        <fullName evidence="8">ATP synthase F(1) sector subunit delta</fullName>
    </alternativeName>
    <alternativeName>
        <fullName evidence="8">F-type ATPase subunit delta</fullName>
        <shortName evidence="8">F-ATPase subunit delta</shortName>
    </alternativeName>
</protein>
<sequence length="265" mass="27203">MGSATREALAASRAELASSGRADLSVAEDLLAAVRLIAGSGHLRTALTDTEADAAQKGALVSSVFGGRIVPGAVTLLTAAASQRWSSHADFLDGVEELGLRVAADAAGEGVELDEQLFAFERAVASDAELELSLGSKLGANDAKARLVERLLGAGKADPATLVVVRHLVLSPRGRRIGAMLRAAAGVLADQRGFQVATVTTAVPLSSAQLARLEQGLAVKAGRRIRFDTIVDPAVLGGVRVQIGDDVIDGSVASRLSSLRQKLAG</sequence>
<dbReference type="InterPro" id="IPR000711">
    <property type="entry name" value="ATPase_OSCP/dsu"/>
</dbReference>
<reference evidence="9 10" key="1">
    <citation type="journal article" date="2016" name="Int. J. Syst. Evol. Microbiol.">
        <title>Agromyces aureus sp. nov., isolated from the rhizosphere of Salix caprea L. grown in a heavy-metal-contaminated soil.</title>
        <authorList>
            <person name="Corretto E."/>
            <person name="Antonielli L."/>
            <person name="Sessitsch A."/>
            <person name="Compant S."/>
            <person name="Gorfer M."/>
            <person name="Kuffner M."/>
            <person name="Brader G."/>
        </authorList>
    </citation>
    <scope>NUCLEOTIDE SEQUENCE [LARGE SCALE GENOMIC DNA]</scope>
    <source>
        <strain evidence="9 10">AR33</strain>
    </source>
</reference>
<evidence type="ECO:0000256" key="5">
    <source>
        <dbReference type="ARBA" id="ARBA00023136"/>
    </source>
</evidence>
<dbReference type="Proteomes" id="UP000078437">
    <property type="component" value="Chromosome"/>
</dbReference>
<keyword evidence="8" id="KW-1003">Cell membrane</keyword>
<dbReference type="GO" id="GO:0005886">
    <property type="term" value="C:plasma membrane"/>
    <property type="evidence" value="ECO:0007669"/>
    <property type="project" value="UniProtKB-SubCell"/>
</dbReference>
<comment type="function">
    <text evidence="8">F(1)F(0) ATP synthase produces ATP from ADP in the presence of a proton or sodium gradient. F-type ATPases consist of two structural domains, F(1) containing the extramembraneous catalytic core and F(0) containing the membrane proton channel, linked together by a central stalk and a peripheral stalk. During catalysis, ATP synthesis in the catalytic domain of F(1) is coupled via a rotary mechanism of the central stalk subunits to proton translocation.</text>
</comment>
<evidence type="ECO:0000256" key="6">
    <source>
        <dbReference type="ARBA" id="ARBA00023196"/>
    </source>
</evidence>
<accession>A0A191WH06</accession>
<dbReference type="PRINTS" id="PR00125">
    <property type="entry name" value="ATPASEDELTA"/>
</dbReference>
<gene>
    <name evidence="8" type="primary">atpH</name>
    <name evidence="9" type="ORF">ATC03_13530</name>
</gene>
<dbReference type="PROSITE" id="PS00389">
    <property type="entry name" value="ATPASE_DELTA"/>
    <property type="match status" value="1"/>
</dbReference>
<keyword evidence="10" id="KW-1185">Reference proteome</keyword>
<dbReference type="RefSeq" id="WP_067878085.1">
    <property type="nucleotide sequence ID" value="NZ_CP013979.1"/>
</dbReference>
<evidence type="ECO:0000256" key="7">
    <source>
        <dbReference type="ARBA" id="ARBA00023310"/>
    </source>
</evidence>
<evidence type="ECO:0000256" key="3">
    <source>
        <dbReference type="ARBA" id="ARBA00022781"/>
    </source>
</evidence>
<evidence type="ECO:0000256" key="4">
    <source>
        <dbReference type="ARBA" id="ARBA00023065"/>
    </source>
</evidence>
<dbReference type="HAMAP" id="MF_01416">
    <property type="entry name" value="ATP_synth_delta_bact"/>
    <property type="match status" value="1"/>
</dbReference>
<comment type="function">
    <text evidence="8">This protein is part of the stalk that links CF(0) to CF(1). It either transmits conformational changes from CF(0) to CF(1) or is implicated in proton conduction.</text>
</comment>
<dbReference type="EMBL" id="CP013979">
    <property type="protein sequence ID" value="ANJ27580.1"/>
    <property type="molecule type" value="Genomic_DNA"/>
</dbReference>
<keyword evidence="6 8" id="KW-0139">CF(1)</keyword>
<dbReference type="InterPro" id="IPR020781">
    <property type="entry name" value="ATPase_OSCP/d_CS"/>
</dbReference>
<keyword evidence="4 8" id="KW-0406">Ion transport</keyword>
<dbReference type="NCBIfam" id="NF009967">
    <property type="entry name" value="PRK13430.1"/>
    <property type="match status" value="1"/>
</dbReference>
<evidence type="ECO:0000313" key="9">
    <source>
        <dbReference type="EMBL" id="ANJ27580.1"/>
    </source>
</evidence>
<comment type="similarity">
    <text evidence="8">Belongs to the ATPase delta chain family.</text>
</comment>
<keyword evidence="5 8" id="KW-0472">Membrane</keyword>
<organism evidence="9 10">
    <name type="scientific">Agromyces aureus</name>
    <dbReference type="NCBI Taxonomy" id="453304"/>
    <lineage>
        <taxon>Bacteria</taxon>
        <taxon>Bacillati</taxon>
        <taxon>Actinomycetota</taxon>
        <taxon>Actinomycetes</taxon>
        <taxon>Micrococcales</taxon>
        <taxon>Microbacteriaceae</taxon>
        <taxon>Agromyces</taxon>
    </lineage>
</organism>
<keyword evidence="3 8" id="KW-0375">Hydrogen ion transport</keyword>
<dbReference type="GO" id="GO:0045259">
    <property type="term" value="C:proton-transporting ATP synthase complex"/>
    <property type="evidence" value="ECO:0007669"/>
    <property type="project" value="UniProtKB-KW"/>
</dbReference>
<evidence type="ECO:0000313" key="10">
    <source>
        <dbReference type="Proteomes" id="UP000078437"/>
    </source>
</evidence>
<dbReference type="GO" id="GO:0046933">
    <property type="term" value="F:proton-transporting ATP synthase activity, rotational mechanism"/>
    <property type="evidence" value="ECO:0007669"/>
    <property type="project" value="UniProtKB-UniRule"/>
</dbReference>
<keyword evidence="7 8" id="KW-0066">ATP synthesis</keyword>
<evidence type="ECO:0000256" key="8">
    <source>
        <dbReference type="HAMAP-Rule" id="MF_01416"/>
    </source>
</evidence>
<dbReference type="Pfam" id="PF00213">
    <property type="entry name" value="OSCP"/>
    <property type="match status" value="1"/>
</dbReference>
<dbReference type="OrthoDB" id="5242917at2"/>
<dbReference type="STRING" id="453304.ATC03_13530"/>
<keyword evidence="2 8" id="KW-0813">Transport</keyword>
<evidence type="ECO:0000256" key="2">
    <source>
        <dbReference type="ARBA" id="ARBA00022448"/>
    </source>
</evidence>
<dbReference type="AlphaFoldDB" id="A0A191WH06"/>
<proteinExistence type="inferred from homology"/>
<dbReference type="KEGG" id="agy:ATC03_13530"/>
<name>A0A191WH06_9MICO</name>